<name>A0A3N4L838_9PEZI</name>
<evidence type="ECO:0000313" key="2">
    <source>
        <dbReference type="Proteomes" id="UP000267821"/>
    </source>
</evidence>
<reference evidence="1 2" key="1">
    <citation type="journal article" date="2018" name="Nat. Ecol. Evol.">
        <title>Pezizomycetes genomes reveal the molecular basis of ectomycorrhizal truffle lifestyle.</title>
        <authorList>
            <person name="Murat C."/>
            <person name="Payen T."/>
            <person name="Noel B."/>
            <person name="Kuo A."/>
            <person name="Morin E."/>
            <person name="Chen J."/>
            <person name="Kohler A."/>
            <person name="Krizsan K."/>
            <person name="Balestrini R."/>
            <person name="Da Silva C."/>
            <person name="Montanini B."/>
            <person name="Hainaut M."/>
            <person name="Levati E."/>
            <person name="Barry K.W."/>
            <person name="Belfiori B."/>
            <person name="Cichocki N."/>
            <person name="Clum A."/>
            <person name="Dockter R.B."/>
            <person name="Fauchery L."/>
            <person name="Guy J."/>
            <person name="Iotti M."/>
            <person name="Le Tacon F."/>
            <person name="Lindquist E.A."/>
            <person name="Lipzen A."/>
            <person name="Malagnac F."/>
            <person name="Mello A."/>
            <person name="Molinier V."/>
            <person name="Miyauchi S."/>
            <person name="Poulain J."/>
            <person name="Riccioni C."/>
            <person name="Rubini A."/>
            <person name="Sitrit Y."/>
            <person name="Splivallo R."/>
            <person name="Traeger S."/>
            <person name="Wang M."/>
            <person name="Zifcakova L."/>
            <person name="Wipf D."/>
            <person name="Zambonelli A."/>
            <person name="Paolocci F."/>
            <person name="Nowrousian M."/>
            <person name="Ottonello S."/>
            <person name="Baldrian P."/>
            <person name="Spatafora J.W."/>
            <person name="Henrissat B."/>
            <person name="Nagy L.G."/>
            <person name="Aury J.M."/>
            <person name="Wincker P."/>
            <person name="Grigoriev I.V."/>
            <person name="Bonfante P."/>
            <person name="Martin F.M."/>
        </authorList>
    </citation>
    <scope>NUCLEOTIDE SEQUENCE [LARGE SCALE GENOMIC DNA]</scope>
    <source>
        <strain evidence="1 2">ATCC MYA-4762</strain>
    </source>
</reference>
<dbReference type="Proteomes" id="UP000267821">
    <property type="component" value="Unassembled WGS sequence"/>
</dbReference>
<dbReference type="InParanoid" id="A0A3N4L838"/>
<organism evidence="1 2">
    <name type="scientific">Terfezia boudieri ATCC MYA-4762</name>
    <dbReference type="NCBI Taxonomy" id="1051890"/>
    <lineage>
        <taxon>Eukaryota</taxon>
        <taxon>Fungi</taxon>
        <taxon>Dikarya</taxon>
        <taxon>Ascomycota</taxon>
        <taxon>Pezizomycotina</taxon>
        <taxon>Pezizomycetes</taxon>
        <taxon>Pezizales</taxon>
        <taxon>Pezizaceae</taxon>
        <taxon>Terfezia</taxon>
    </lineage>
</organism>
<dbReference type="EMBL" id="ML121600">
    <property type="protein sequence ID" value="RPB19057.1"/>
    <property type="molecule type" value="Genomic_DNA"/>
</dbReference>
<protein>
    <submittedName>
        <fullName evidence="1">Uncharacterized protein</fullName>
    </submittedName>
</protein>
<gene>
    <name evidence="1" type="ORF">L211DRAFT_853560</name>
</gene>
<evidence type="ECO:0000313" key="1">
    <source>
        <dbReference type="EMBL" id="RPB19057.1"/>
    </source>
</evidence>
<keyword evidence="2" id="KW-1185">Reference proteome</keyword>
<proteinExistence type="predicted"/>
<dbReference type="AlphaFoldDB" id="A0A3N4L838"/>
<sequence length="237" mass="24720">MGVVGGGARGDVFWRWFGDSHALPLPLSFAGVTRGDGRGGAASPVVLVAASAHVRAGGGGWVVVCGGRGGSVGRVGGGGGVWVPVSGTRTSASISMQLVLFFLVAQNGGVFQQDIPPTPLRRWSTSYLRLEARLAFTTFVVPTDVLAADDKGSAGASLPHGAVDPVTANLVANSRELCGQEPRYRICLIPSYCDLTVLTFLECLDCEFRVLYSNLDLFSSVGLFPPLSASFQSSSIQ</sequence>
<accession>A0A3N4L838</accession>